<evidence type="ECO:0008006" key="3">
    <source>
        <dbReference type="Google" id="ProtNLM"/>
    </source>
</evidence>
<protein>
    <recommendedName>
        <fullName evidence="3">Type 1 fimbrial protein</fullName>
    </recommendedName>
</protein>
<reference evidence="1 2" key="1">
    <citation type="submission" date="2015-01" db="EMBL/GenBank/DDBJ databases">
        <title>Complete genome of Pseudomonas batumici UCM B-321 producer of the batumin antibiotic with strong antistaphilococcal and potential anticancer activity.</title>
        <authorList>
            <person name="Klochko V.V."/>
            <person name="Zelena L.B."/>
            <person name="Elena K.A."/>
            <person name="Reva O.N."/>
        </authorList>
    </citation>
    <scope>NUCLEOTIDE SEQUENCE [LARGE SCALE GENOMIC DNA]</scope>
    <source>
        <strain evidence="1 2">UCM B-321</strain>
    </source>
</reference>
<evidence type="ECO:0000313" key="2">
    <source>
        <dbReference type="Proteomes" id="UP000031535"/>
    </source>
</evidence>
<dbReference type="STRING" id="226910.UCMB321_4499"/>
<evidence type="ECO:0000313" key="1">
    <source>
        <dbReference type="EMBL" id="KIH81836.1"/>
    </source>
</evidence>
<accession>A0A0C2HXF2</accession>
<name>A0A0C2HXF2_9PSED</name>
<proteinExistence type="predicted"/>
<comment type="caution">
    <text evidence="1">The sequence shown here is derived from an EMBL/GenBank/DDBJ whole genome shotgun (WGS) entry which is preliminary data.</text>
</comment>
<dbReference type="Proteomes" id="UP000031535">
    <property type="component" value="Unassembled WGS sequence"/>
</dbReference>
<gene>
    <name evidence="1" type="ORF">UCMB321_4499</name>
</gene>
<organism evidence="1 2">
    <name type="scientific">Pseudomonas batumici</name>
    <dbReference type="NCBI Taxonomy" id="226910"/>
    <lineage>
        <taxon>Bacteria</taxon>
        <taxon>Pseudomonadati</taxon>
        <taxon>Pseudomonadota</taxon>
        <taxon>Gammaproteobacteria</taxon>
        <taxon>Pseudomonadales</taxon>
        <taxon>Pseudomonadaceae</taxon>
        <taxon>Pseudomonas</taxon>
    </lineage>
</organism>
<dbReference type="AlphaFoldDB" id="A0A0C2HXF2"/>
<keyword evidence="2" id="KW-1185">Reference proteome</keyword>
<dbReference type="PATRIC" id="fig|226910.6.peg.4491"/>
<dbReference type="EMBL" id="JXDG01000058">
    <property type="protein sequence ID" value="KIH81836.1"/>
    <property type="molecule type" value="Genomic_DNA"/>
</dbReference>
<sequence length="110" mass="11370">MEMNGKIISLGVLLLITGGFNVPTAKSAGLIRFSGQIVESGCEVGTQATGNVGPQSRWLKVSSALSLNVDTAANACREGRVPFSVSYQPLAASVATRQTAGQGVVIITYN</sequence>